<reference evidence="6 7" key="1">
    <citation type="journal article" date="2019" name="Int. J. Syst. Evol. Microbiol.">
        <title>The Global Catalogue of Microorganisms (GCM) 10K type strain sequencing project: providing services to taxonomists for standard genome sequencing and annotation.</title>
        <authorList>
            <consortium name="The Broad Institute Genomics Platform"/>
            <consortium name="The Broad Institute Genome Sequencing Center for Infectious Disease"/>
            <person name="Wu L."/>
            <person name="Ma J."/>
        </authorList>
    </citation>
    <scope>NUCLEOTIDE SEQUENCE [LARGE SCALE GENOMIC DNA]</scope>
    <source>
        <strain evidence="6 7">JCM 6835</strain>
    </source>
</reference>
<dbReference type="PANTHER" id="PTHR43060">
    <property type="entry name" value="3-HYDROXYISOBUTYRATE DEHYDROGENASE-LIKE 1, MITOCHONDRIAL-RELATED"/>
    <property type="match status" value="1"/>
</dbReference>
<dbReference type="InterPro" id="IPR015815">
    <property type="entry name" value="HIBADH-related"/>
</dbReference>
<keyword evidence="7" id="KW-1185">Reference proteome</keyword>
<evidence type="ECO:0000313" key="7">
    <source>
        <dbReference type="Proteomes" id="UP001501666"/>
    </source>
</evidence>
<dbReference type="Gene3D" id="1.10.1040.10">
    <property type="entry name" value="N-(1-d-carboxylethyl)-l-norvaline Dehydrogenase, domain 2"/>
    <property type="match status" value="1"/>
</dbReference>
<evidence type="ECO:0000256" key="3">
    <source>
        <dbReference type="ARBA" id="ARBA00023027"/>
    </source>
</evidence>
<dbReference type="InterPro" id="IPR013328">
    <property type="entry name" value="6PGD_dom2"/>
</dbReference>
<dbReference type="InterPro" id="IPR036291">
    <property type="entry name" value="NAD(P)-bd_dom_sf"/>
</dbReference>
<evidence type="ECO:0000313" key="6">
    <source>
        <dbReference type="EMBL" id="GAA2678483.1"/>
    </source>
</evidence>
<dbReference type="Pfam" id="PF14833">
    <property type="entry name" value="NAD_binding_11"/>
    <property type="match status" value="1"/>
</dbReference>
<comment type="similarity">
    <text evidence="1">Belongs to the HIBADH-related family.</text>
</comment>
<keyword evidence="3" id="KW-0520">NAD</keyword>
<organism evidence="6 7">
    <name type="scientific">Nonomuraea recticatena</name>
    <dbReference type="NCBI Taxonomy" id="46178"/>
    <lineage>
        <taxon>Bacteria</taxon>
        <taxon>Bacillati</taxon>
        <taxon>Actinomycetota</taxon>
        <taxon>Actinomycetes</taxon>
        <taxon>Streptosporangiales</taxon>
        <taxon>Streptosporangiaceae</taxon>
        <taxon>Nonomuraea</taxon>
    </lineage>
</organism>
<dbReference type="PANTHER" id="PTHR43060:SF15">
    <property type="entry name" value="3-HYDROXYISOBUTYRATE DEHYDROGENASE-LIKE 1, MITOCHONDRIAL-RELATED"/>
    <property type="match status" value="1"/>
</dbReference>
<dbReference type="SUPFAM" id="SSF51735">
    <property type="entry name" value="NAD(P)-binding Rossmann-fold domains"/>
    <property type="match status" value="1"/>
</dbReference>
<evidence type="ECO:0000256" key="2">
    <source>
        <dbReference type="ARBA" id="ARBA00023002"/>
    </source>
</evidence>
<feature type="domain" description="3-hydroxyisobutyrate dehydrogenase-like NAD-binding" evidence="5">
    <location>
        <begin position="158"/>
        <end position="275"/>
    </location>
</feature>
<dbReference type="InterPro" id="IPR029154">
    <property type="entry name" value="HIBADH-like_NADP-bd"/>
</dbReference>
<evidence type="ECO:0000259" key="5">
    <source>
        <dbReference type="Pfam" id="PF14833"/>
    </source>
</evidence>
<evidence type="ECO:0000259" key="4">
    <source>
        <dbReference type="Pfam" id="PF03446"/>
    </source>
</evidence>
<dbReference type="InterPro" id="IPR008927">
    <property type="entry name" value="6-PGluconate_DH-like_C_sf"/>
</dbReference>
<dbReference type="Gene3D" id="3.40.50.720">
    <property type="entry name" value="NAD(P)-binding Rossmann-like Domain"/>
    <property type="match status" value="1"/>
</dbReference>
<dbReference type="EMBL" id="BAAATE010000019">
    <property type="protein sequence ID" value="GAA2678483.1"/>
    <property type="molecule type" value="Genomic_DNA"/>
</dbReference>
<keyword evidence="2" id="KW-0560">Oxidoreductase</keyword>
<dbReference type="Pfam" id="PF03446">
    <property type="entry name" value="NAD_binding_2"/>
    <property type="match status" value="1"/>
</dbReference>
<dbReference type="SUPFAM" id="SSF48179">
    <property type="entry name" value="6-phosphogluconate dehydrogenase C-terminal domain-like"/>
    <property type="match status" value="1"/>
</dbReference>
<gene>
    <name evidence="6" type="ORF">GCM10010412_061640</name>
</gene>
<proteinExistence type="inferred from homology"/>
<comment type="caution">
    <text evidence="6">The sequence shown here is derived from an EMBL/GenBank/DDBJ whole genome shotgun (WGS) entry which is preliminary data.</text>
</comment>
<protein>
    <submittedName>
        <fullName evidence="6">NAD(P)-dependent oxidoreductase</fullName>
    </submittedName>
</protein>
<feature type="domain" description="6-phosphogluconate dehydrogenase NADP-binding" evidence="4">
    <location>
        <begin position="5"/>
        <end position="155"/>
    </location>
</feature>
<accession>A0ABN3SIU0</accession>
<dbReference type="PIRSF" id="PIRSF000103">
    <property type="entry name" value="HIBADH"/>
    <property type="match status" value="1"/>
</dbReference>
<evidence type="ECO:0000256" key="1">
    <source>
        <dbReference type="ARBA" id="ARBA00009080"/>
    </source>
</evidence>
<name>A0ABN3SIU0_9ACTN</name>
<dbReference type="Proteomes" id="UP001501666">
    <property type="component" value="Unassembled WGS sequence"/>
</dbReference>
<sequence>MTMHVGWIGTGLMGEPMARRLLGAGHRVTAHNRTAGRTGPLVELGASAAATVAEVKGEVVITMLPFPAEVMAEVLEGAAPGTVVVDCSTTAPALARTWAAQGERRGVAVLDAPVSGGPAGAGAGTLSIMVGGDPAAFERVRPLLELMGSTVVHHGPPGSGQLAKLVNQTLVAGATLAACEAYALAVHGGLDVGRVRESVRPGVAGSPLLDFLWSRLAEGDLEPGFKLDHFAKDLGLIREAAGELPMPGTDRVAELAERVRAAHGGERGTQAMVRVADR</sequence>
<dbReference type="InterPro" id="IPR006115">
    <property type="entry name" value="6PGDH_NADP-bd"/>
</dbReference>